<keyword evidence="2" id="KW-0813">Transport</keyword>
<dbReference type="PANTHER" id="PTHR30061:SF50">
    <property type="entry name" value="MALTOSE_MALTODEXTRIN-BINDING PERIPLASMIC PROTEIN"/>
    <property type="match status" value="1"/>
</dbReference>
<evidence type="ECO:0000313" key="4">
    <source>
        <dbReference type="EMBL" id="MFB5189499.1"/>
    </source>
</evidence>
<reference evidence="4 5" key="1">
    <citation type="journal article" date="2024" name="Int. J. Mol. Sci.">
        <title>Exploration of Alicyclobacillus spp. Genome in Search of Antibiotic Resistance.</title>
        <authorList>
            <person name="Bucka-Kolendo J."/>
            <person name="Kiousi D.E."/>
            <person name="Dekowska A."/>
            <person name="Mikolajczuk-Szczyrba A."/>
            <person name="Karadedos D.M."/>
            <person name="Michael P."/>
            <person name="Galanis A."/>
            <person name="Sokolowska B."/>
        </authorList>
    </citation>
    <scope>NUCLEOTIDE SEQUENCE [LARGE SCALE GENOMIC DNA]</scope>
    <source>
        <strain evidence="4 5">KKP 3000</strain>
    </source>
</reference>
<dbReference type="PROSITE" id="PS51257">
    <property type="entry name" value="PROKAR_LIPOPROTEIN"/>
    <property type="match status" value="1"/>
</dbReference>
<evidence type="ECO:0000256" key="3">
    <source>
        <dbReference type="ARBA" id="ARBA00022729"/>
    </source>
</evidence>
<evidence type="ECO:0000256" key="1">
    <source>
        <dbReference type="ARBA" id="ARBA00008520"/>
    </source>
</evidence>
<name>A0ABV5AB59_9BACL</name>
<protein>
    <submittedName>
        <fullName evidence="4">Sugar ABC transporter substrate-binding protein</fullName>
    </submittedName>
</protein>
<keyword evidence="3" id="KW-0732">Signal</keyword>
<comment type="caution">
    <text evidence="4">The sequence shown here is derived from an EMBL/GenBank/DDBJ whole genome shotgun (WGS) entry which is preliminary data.</text>
</comment>
<dbReference type="InterPro" id="IPR006059">
    <property type="entry name" value="SBP"/>
</dbReference>
<dbReference type="Pfam" id="PF13416">
    <property type="entry name" value="SBP_bac_8"/>
    <property type="match status" value="1"/>
</dbReference>
<dbReference type="RefSeq" id="WP_275475437.1">
    <property type="nucleotide sequence ID" value="NZ_CP162940.1"/>
</dbReference>
<dbReference type="CDD" id="cd13585">
    <property type="entry name" value="PBP2_TMBP_like"/>
    <property type="match status" value="1"/>
</dbReference>
<sequence>MNTRKLSISATCFVLAGAVVGVSGCGSSSSANNASNSGKITITEMDYYTSTQGTVMQNMIAQYEKLHPNVKIQRELVPNASYLQKVLQEATAGDMPDLLMLDNPNVPDIASTGVLVPLQQLGKIDTGNFAKGSISEGTYNQTLYGLANANNTIALFYNKKLFQQAGIQAPPKTWTELRADAKKLTHGSVYGFAFSGASGIGNVAWQTEPFFWTDGGDLDQHIDSTGTRDTLNFLDSLVKDGSMPQAVVNWDQQDVQNQFQEGKVAMVINGPWIVPSLKTIQGLDYGIATIPVPKLGDHVIAPLGGEVWTIPKTSDKTEAAAFAFLKWLDDTKAQQIAWAKQSQEIPAYTPAVQTVVSQYPYLQSFATEVQTARSRTADLGANYPKAVDIWGTAVQSVLTGASSVDAALSKAQQSTQQMLSASN</sequence>
<organism evidence="4 5">
    <name type="scientific">Alicyclobacillus fastidiosus</name>
    <dbReference type="NCBI Taxonomy" id="392011"/>
    <lineage>
        <taxon>Bacteria</taxon>
        <taxon>Bacillati</taxon>
        <taxon>Bacillota</taxon>
        <taxon>Bacilli</taxon>
        <taxon>Bacillales</taxon>
        <taxon>Alicyclobacillaceae</taxon>
        <taxon>Alicyclobacillus</taxon>
    </lineage>
</organism>
<proteinExistence type="inferred from homology"/>
<keyword evidence="5" id="KW-1185">Reference proteome</keyword>
<accession>A0ABV5AB59</accession>
<dbReference type="SUPFAM" id="SSF53850">
    <property type="entry name" value="Periplasmic binding protein-like II"/>
    <property type="match status" value="1"/>
</dbReference>
<evidence type="ECO:0000256" key="2">
    <source>
        <dbReference type="ARBA" id="ARBA00022448"/>
    </source>
</evidence>
<dbReference type="EMBL" id="JBDXSU010000003">
    <property type="protein sequence ID" value="MFB5189499.1"/>
    <property type="molecule type" value="Genomic_DNA"/>
</dbReference>
<dbReference type="PANTHER" id="PTHR30061">
    <property type="entry name" value="MALTOSE-BINDING PERIPLASMIC PROTEIN"/>
    <property type="match status" value="1"/>
</dbReference>
<dbReference type="Proteomes" id="UP001579974">
    <property type="component" value="Unassembled WGS sequence"/>
</dbReference>
<evidence type="ECO:0000313" key="5">
    <source>
        <dbReference type="Proteomes" id="UP001579974"/>
    </source>
</evidence>
<comment type="similarity">
    <text evidence="1">Belongs to the bacterial solute-binding protein 1 family.</text>
</comment>
<dbReference type="Gene3D" id="3.40.190.10">
    <property type="entry name" value="Periplasmic binding protein-like II"/>
    <property type="match status" value="1"/>
</dbReference>
<gene>
    <name evidence="4" type="ORF">KKP3000_002771</name>
</gene>